<keyword evidence="3" id="KW-0472">Membrane</keyword>
<feature type="domain" description="HTH tetR-type" evidence="4">
    <location>
        <begin position="11"/>
        <end position="71"/>
    </location>
</feature>
<feature type="DNA-binding region" description="H-T-H motif" evidence="2">
    <location>
        <begin position="34"/>
        <end position="53"/>
    </location>
</feature>
<name>A0A1V4IVH4_9CLOT</name>
<dbReference type="Proteomes" id="UP000190080">
    <property type="component" value="Unassembled WGS sequence"/>
</dbReference>
<evidence type="ECO:0000256" key="2">
    <source>
        <dbReference type="PROSITE-ProRule" id="PRU00335"/>
    </source>
</evidence>
<comment type="caution">
    <text evidence="5">The sequence shown here is derived from an EMBL/GenBank/DDBJ whole genome shotgun (WGS) entry which is preliminary data.</text>
</comment>
<dbReference type="PROSITE" id="PS50977">
    <property type="entry name" value="HTH_TETR_2"/>
    <property type="match status" value="1"/>
</dbReference>
<dbReference type="EMBL" id="MZGV01000006">
    <property type="protein sequence ID" value="OPJ64032.1"/>
    <property type="molecule type" value="Genomic_DNA"/>
</dbReference>
<evidence type="ECO:0000313" key="5">
    <source>
        <dbReference type="EMBL" id="OPJ64032.1"/>
    </source>
</evidence>
<evidence type="ECO:0000259" key="4">
    <source>
        <dbReference type="PROSITE" id="PS50977"/>
    </source>
</evidence>
<dbReference type="Gene3D" id="1.10.357.10">
    <property type="entry name" value="Tetracycline Repressor, domain 2"/>
    <property type="match status" value="1"/>
</dbReference>
<dbReference type="RefSeq" id="WP_079422333.1">
    <property type="nucleotide sequence ID" value="NZ_MZGV01000006.1"/>
</dbReference>
<reference evidence="5 6" key="1">
    <citation type="submission" date="2017-03" db="EMBL/GenBank/DDBJ databases">
        <title>Genome sequence of Clostridium oryzae DSM 28571.</title>
        <authorList>
            <person name="Poehlein A."/>
            <person name="Daniel R."/>
        </authorList>
    </citation>
    <scope>NUCLEOTIDE SEQUENCE [LARGE SCALE GENOMIC DNA]</scope>
    <source>
        <strain evidence="5 6">DSM 28571</strain>
    </source>
</reference>
<dbReference type="InterPro" id="IPR050624">
    <property type="entry name" value="HTH-type_Tx_Regulator"/>
</dbReference>
<keyword evidence="6" id="KW-1185">Reference proteome</keyword>
<dbReference type="Pfam" id="PF00440">
    <property type="entry name" value="TetR_N"/>
    <property type="match status" value="1"/>
</dbReference>
<sequence length="209" mass="24550">MQGEENDSLKVSTYERILKAAEDVFSEKGYDAAGVNEIARRADISKTQIFYYFKNKKDLLNELTKKHISRCMKYRGKIWNNMDSKTAEEMEKFVQLLMNELEKEKDIMRIGLIESLKNVSENVSIFDLLDPIFSDIFSQVNNKDLTEVTEDKNIEFIMNMLFLGMIPLYTFFILNDKFAQYYNVDTGKTRDIFCKLYKNIFINNIIKGN</sequence>
<feature type="transmembrane region" description="Helical" evidence="3">
    <location>
        <begin position="156"/>
        <end position="174"/>
    </location>
</feature>
<keyword evidence="3" id="KW-0812">Transmembrane</keyword>
<dbReference type="PANTHER" id="PTHR43479:SF11">
    <property type="entry name" value="ACREF_ENVCD OPERON REPRESSOR-RELATED"/>
    <property type="match status" value="1"/>
</dbReference>
<dbReference type="GO" id="GO:0003677">
    <property type="term" value="F:DNA binding"/>
    <property type="evidence" value="ECO:0007669"/>
    <property type="project" value="UniProtKB-UniRule"/>
</dbReference>
<keyword evidence="1 2" id="KW-0238">DNA-binding</keyword>
<protein>
    <submittedName>
        <fullName evidence="5">Putative HTH-type transcriptional regulator YttP</fullName>
    </submittedName>
</protein>
<gene>
    <name evidence="5" type="primary">yttP_1</name>
    <name evidence="5" type="ORF">CLORY_09040</name>
</gene>
<evidence type="ECO:0000313" key="6">
    <source>
        <dbReference type="Proteomes" id="UP000190080"/>
    </source>
</evidence>
<evidence type="ECO:0000256" key="3">
    <source>
        <dbReference type="SAM" id="Phobius"/>
    </source>
</evidence>
<dbReference type="PANTHER" id="PTHR43479">
    <property type="entry name" value="ACREF/ENVCD OPERON REPRESSOR-RELATED"/>
    <property type="match status" value="1"/>
</dbReference>
<keyword evidence="3" id="KW-1133">Transmembrane helix</keyword>
<evidence type="ECO:0000256" key="1">
    <source>
        <dbReference type="ARBA" id="ARBA00023125"/>
    </source>
</evidence>
<accession>A0A1V4IVH4</accession>
<organism evidence="5 6">
    <name type="scientific">Clostridium oryzae</name>
    <dbReference type="NCBI Taxonomy" id="1450648"/>
    <lineage>
        <taxon>Bacteria</taxon>
        <taxon>Bacillati</taxon>
        <taxon>Bacillota</taxon>
        <taxon>Clostridia</taxon>
        <taxon>Eubacteriales</taxon>
        <taxon>Clostridiaceae</taxon>
        <taxon>Clostridium</taxon>
    </lineage>
</organism>
<dbReference type="AlphaFoldDB" id="A0A1V4IVH4"/>
<dbReference type="SUPFAM" id="SSF46689">
    <property type="entry name" value="Homeodomain-like"/>
    <property type="match status" value="1"/>
</dbReference>
<dbReference type="OrthoDB" id="9815924at2"/>
<dbReference type="InterPro" id="IPR009057">
    <property type="entry name" value="Homeodomain-like_sf"/>
</dbReference>
<dbReference type="STRING" id="1450648.CLORY_09040"/>
<dbReference type="InterPro" id="IPR001647">
    <property type="entry name" value="HTH_TetR"/>
</dbReference>
<proteinExistence type="predicted"/>
<dbReference type="PRINTS" id="PR00455">
    <property type="entry name" value="HTHTETR"/>
</dbReference>